<keyword evidence="1" id="KW-0732">Signal</keyword>
<evidence type="ECO:0000313" key="2">
    <source>
        <dbReference type="EMBL" id="MFC6441654.1"/>
    </source>
</evidence>
<organism evidence="2 3">
    <name type="scientific">Pseudobowmanella zhangzhouensis</name>
    <dbReference type="NCBI Taxonomy" id="1537679"/>
    <lineage>
        <taxon>Bacteria</taxon>
        <taxon>Pseudomonadati</taxon>
        <taxon>Pseudomonadota</taxon>
        <taxon>Gammaproteobacteria</taxon>
        <taxon>Alteromonadales</taxon>
        <taxon>Alteromonadaceae</taxon>
    </lineage>
</organism>
<comment type="caution">
    <text evidence="2">The sequence shown here is derived from an EMBL/GenBank/DDBJ whole genome shotgun (WGS) entry which is preliminary data.</text>
</comment>
<feature type="chain" id="PRO_5047422186" evidence="1">
    <location>
        <begin position="25"/>
        <end position="802"/>
    </location>
</feature>
<dbReference type="PROSITE" id="PS51257">
    <property type="entry name" value="PROKAR_LIPOPROTEIN"/>
    <property type="match status" value="1"/>
</dbReference>
<dbReference type="RefSeq" id="WP_131257589.1">
    <property type="nucleotide sequence ID" value="NZ_JBHSUS010000001.1"/>
</dbReference>
<evidence type="ECO:0000256" key="1">
    <source>
        <dbReference type="SAM" id="SignalP"/>
    </source>
</evidence>
<sequence>MSRLHHTKSMLTLCLCASLAGCFGSDDDDETPTPNPEPVNAALSGAASKGIIIGGTVTAYEIVDGVVTDTVLGTATTGDDGTYSINIEGGEAKLFKVVISVPTGGASMKCDMPDGCDVDGDGNIDADTESFGKVIPLPADFTLSAIASLAADATSISTNVTVLTQAAASIAEANGLTPEAATNANSQVAALFNISSGDVTNVPVIDLTDADSVNGASEADLKAALTSVAVANAAATVAATQAGTNGNNLANIIAGVNSFAQTMAANNGQIVANDADGDNTTVSLSDVLGQVSNVALTVATQTLALTPEQFESQAPASLVAVQQQATQQQQVVELLDEGEQTNAGPSDEINSDNMAKVKAMVADVRNLEVSLQPIAEAFDGTSTSEGFASQLEQASRVLDNDSMLVFDAITQAGLAFTEAFEDYNGQTSLPAAAYNFSASNGLTVAMTPGASLSAAVASINQVTVGEVTLDMTADLNATFDEQTTETDNSGEGTATGDVDIMISGTAMDRLVTVTLTELSLEAEFNDQWQWSWTNSQSDTGYSSSNTDSGTFMGDISLHGDIMIAHNSGVVESPASFEGEIMLAVTDLVETYDDSYSNEGTFNPDGTGSYSYMQSFSSSLSVSSLDIMLAGKFTLGSNNLSAVLMGSANAPEGTTITFEEMSSYEGFENSTGEFGQSYESSSTNNETAEAYMAVELSLAFIANLPGIDDQTSLAFSLERSGLEDVMAHIDATWTGNDYDISMDSAQKMVTVTNLDGVTLTMQEDENEVISGHISLEGEQYATVEETSNGAVIIRYTDGEFESF</sequence>
<evidence type="ECO:0000313" key="3">
    <source>
        <dbReference type="Proteomes" id="UP001596364"/>
    </source>
</evidence>
<accession>A0ABW1XNP2</accession>
<dbReference type="Proteomes" id="UP001596364">
    <property type="component" value="Unassembled WGS sequence"/>
</dbReference>
<dbReference type="EMBL" id="JBHSUS010000001">
    <property type="protein sequence ID" value="MFC6441654.1"/>
    <property type="molecule type" value="Genomic_DNA"/>
</dbReference>
<keyword evidence="3" id="KW-1185">Reference proteome</keyword>
<proteinExistence type="predicted"/>
<reference evidence="3" key="1">
    <citation type="journal article" date="2019" name="Int. J. Syst. Evol. Microbiol.">
        <title>The Global Catalogue of Microorganisms (GCM) 10K type strain sequencing project: providing services to taxonomists for standard genome sequencing and annotation.</title>
        <authorList>
            <consortium name="The Broad Institute Genomics Platform"/>
            <consortium name="The Broad Institute Genome Sequencing Center for Infectious Disease"/>
            <person name="Wu L."/>
            <person name="Ma J."/>
        </authorList>
    </citation>
    <scope>NUCLEOTIDE SEQUENCE [LARGE SCALE GENOMIC DNA]</scope>
    <source>
        <strain evidence="3">CGMCC 1.16031</strain>
    </source>
</reference>
<feature type="signal peptide" evidence="1">
    <location>
        <begin position="1"/>
        <end position="24"/>
    </location>
</feature>
<protein>
    <submittedName>
        <fullName evidence="2">Uncharacterized protein</fullName>
    </submittedName>
</protein>
<gene>
    <name evidence="2" type="ORF">ACFP85_15985</name>
</gene>
<name>A0ABW1XNP2_9ALTE</name>